<dbReference type="PANTHER" id="PTHR34236:SF1">
    <property type="entry name" value="DIMETHYL SULFOXIDE REDUCTASE TRANSCRIPTIONAL ACTIVATOR"/>
    <property type="match status" value="1"/>
</dbReference>
<dbReference type="RefSeq" id="WP_090618751.1">
    <property type="nucleotide sequence ID" value="NZ_FOFD01000004.1"/>
</dbReference>
<dbReference type="OrthoDB" id="27447at2157"/>
<dbReference type="InterPro" id="IPR056493">
    <property type="entry name" value="HVO_0513_N"/>
</dbReference>
<keyword evidence="2" id="KW-0804">Transcription</keyword>
<evidence type="ECO:0000313" key="6">
    <source>
        <dbReference type="EMBL" id="SER15781.1"/>
    </source>
</evidence>
<accession>A0A1H9LWG9</accession>
<evidence type="ECO:0000259" key="5">
    <source>
        <dbReference type="Pfam" id="PF24278"/>
    </source>
</evidence>
<gene>
    <name evidence="6" type="ORF">SAMN04489841_3113</name>
</gene>
<dbReference type="InterPro" id="IPR013324">
    <property type="entry name" value="RNA_pol_sigma_r3/r4-like"/>
</dbReference>
<protein>
    <submittedName>
        <fullName evidence="6">Predicted DNA binding protein, contains HTH domain</fullName>
    </submittedName>
</protein>
<dbReference type="InterPro" id="IPR036388">
    <property type="entry name" value="WH-like_DNA-bd_sf"/>
</dbReference>
<dbReference type="InterPro" id="IPR007050">
    <property type="entry name" value="HTH_bacterioopsin"/>
</dbReference>
<proteinExistence type="predicted"/>
<feature type="domain" description="HTH bat-type" evidence="4">
    <location>
        <begin position="162"/>
        <end position="213"/>
    </location>
</feature>
<keyword evidence="7" id="KW-1185">Reference proteome</keyword>
<dbReference type="Gene3D" id="1.10.10.10">
    <property type="entry name" value="Winged helix-like DNA-binding domain superfamily/Winged helix DNA-binding domain"/>
    <property type="match status" value="1"/>
</dbReference>
<dbReference type="EMBL" id="FOFD01000004">
    <property type="protein sequence ID" value="SER15781.1"/>
    <property type="molecule type" value="Genomic_DNA"/>
</dbReference>
<evidence type="ECO:0000313" key="7">
    <source>
        <dbReference type="Proteomes" id="UP000199114"/>
    </source>
</evidence>
<dbReference type="Proteomes" id="UP000199114">
    <property type="component" value="Unassembled WGS sequence"/>
</dbReference>
<sequence>MRYVTYVITPDRGYFDPGAERFRELGITFESIQDIDQLDDGTIITQMVIRGEPATVRRAFENAGPVLVDYQLTDAGETTILQLHYRPSDLTRKLLAIHRRHAVLLEYPLEYTGPEKRRLRVAEIGREESLRRVIEETKAIVDVEIERLGNYDPSEERAFANLTDRQREVLRVAIEAGYYEEPRQVTYEEIAARLDCCAGTVGQHLRRIEARLMSTLAIGGDRHPKTDPERDPTRTGPSR</sequence>
<feature type="domain" description="HVO-0513-like N-terminal" evidence="5">
    <location>
        <begin position="23"/>
        <end position="151"/>
    </location>
</feature>
<name>A0A1H9LWG9_9EURY</name>
<evidence type="ECO:0000256" key="1">
    <source>
        <dbReference type="ARBA" id="ARBA00023015"/>
    </source>
</evidence>
<dbReference type="AlphaFoldDB" id="A0A1H9LWG9"/>
<evidence type="ECO:0000256" key="2">
    <source>
        <dbReference type="ARBA" id="ARBA00023163"/>
    </source>
</evidence>
<evidence type="ECO:0000259" key="4">
    <source>
        <dbReference type="Pfam" id="PF04967"/>
    </source>
</evidence>
<dbReference type="STRING" id="1186196.SAMN04489841_3113"/>
<organism evidence="6 7">
    <name type="scientific">Natrinema salaciae</name>
    <dbReference type="NCBI Taxonomy" id="1186196"/>
    <lineage>
        <taxon>Archaea</taxon>
        <taxon>Methanobacteriati</taxon>
        <taxon>Methanobacteriota</taxon>
        <taxon>Stenosarchaea group</taxon>
        <taxon>Halobacteria</taxon>
        <taxon>Halobacteriales</taxon>
        <taxon>Natrialbaceae</taxon>
        <taxon>Natrinema</taxon>
    </lineage>
</organism>
<reference evidence="7" key="1">
    <citation type="submission" date="2016-10" db="EMBL/GenBank/DDBJ databases">
        <authorList>
            <person name="Varghese N."/>
            <person name="Submissions S."/>
        </authorList>
    </citation>
    <scope>NUCLEOTIDE SEQUENCE [LARGE SCALE GENOMIC DNA]</scope>
    <source>
        <strain evidence="7">DSM 25055</strain>
    </source>
</reference>
<feature type="compositionally biased region" description="Basic and acidic residues" evidence="3">
    <location>
        <begin position="220"/>
        <end position="233"/>
    </location>
</feature>
<keyword evidence="1" id="KW-0805">Transcription regulation</keyword>
<dbReference type="Pfam" id="PF04967">
    <property type="entry name" value="HTH_10"/>
    <property type="match status" value="1"/>
</dbReference>
<dbReference type="PANTHER" id="PTHR34236">
    <property type="entry name" value="DIMETHYL SULFOXIDE REDUCTASE TRANSCRIPTIONAL ACTIVATOR"/>
    <property type="match status" value="1"/>
</dbReference>
<dbReference type="SUPFAM" id="SSF88659">
    <property type="entry name" value="Sigma3 and sigma4 domains of RNA polymerase sigma factors"/>
    <property type="match status" value="1"/>
</dbReference>
<dbReference type="Pfam" id="PF24278">
    <property type="entry name" value="HVO_0513_N"/>
    <property type="match status" value="1"/>
</dbReference>
<evidence type="ECO:0000256" key="3">
    <source>
        <dbReference type="SAM" id="MobiDB-lite"/>
    </source>
</evidence>
<feature type="region of interest" description="Disordered" evidence="3">
    <location>
        <begin position="216"/>
        <end position="239"/>
    </location>
</feature>